<comment type="caution">
    <text evidence="2">The sequence shown here is derived from an EMBL/GenBank/DDBJ whole genome shotgun (WGS) entry which is preliminary data.</text>
</comment>
<name>A0ABS8X5N9_9GAMM</name>
<keyword evidence="1" id="KW-0812">Transmembrane</keyword>
<feature type="transmembrane region" description="Helical" evidence="1">
    <location>
        <begin position="227"/>
        <end position="249"/>
    </location>
</feature>
<keyword evidence="1" id="KW-1133">Transmembrane helix</keyword>
<organism evidence="2 3">
    <name type="scientific">Legionella resiliens</name>
    <dbReference type="NCBI Taxonomy" id="2905958"/>
    <lineage>
        <taxon>Bacteria</taxon>
        <taxon>Pseudomonadati</taxon>
        <taxon>Pseudomonadota</taxon>
        <taxon>Gammaproteobacteria</taxon>
        <taxon>Legionellales</taxon>
        <taxon>Legionellaceae</taxon>
        <taxon>Legionella</taxon>
    </lineage>
</organism>
<gene>
    <name evidence="2" type="ORF">LXO92_13060</name>
</gene>
<keyword evidence="1" id="KW-0472">Membrane</keyword>
<accession>A0ABS8X5N9</accession>
<feature type="transmembrane region" description="Helical" evidence="1">
    <location>
        <begin position="360"/>
        <end position="377"/>
    </location>
</feature>
<keyword evidence="3" id="KW-1185">Reference proteome</keyword>
<feature type="transmembrane region" description="Helical" evidence="1">
    <location>
        <begin position="41"/>
        <end position="62"/>
    </location>
</feature>
<feature type="transmembrane region" description="Helical" evidence="1">
    <location>
        <begin position="143"/>
        <end position="162"/>
    </location>
</feature>
<feature type="transmembrane region" description="Helical" evidence="1">
    <location>
        <begin position="319"/>
        <end position="340"/>
    </location>
</feature>
<dbReference type="RefSeq" id="WP_232891131.1">
    <property type="nucleotide sequence ID" value="NZ_JAJSPM010000009.1"/>
</dbReference>
<evidence type="ECO:0000313" key="3">
    <source>
        <dbReference type="Proteomes" id="UP001320170"/>
    </source>
</evidence>
<proteinExistence type="predicted"/>
<reference evidence="2 3" key="1">
    <citation type="journal article" date="2024" name="Pathogens">
        <title>Characterization of a Novel Species of Legionella Isolated from a Healthcare Facility: Legionella resiliens sp. nov.</title>
        <authorList>
            <person name="Cristino S."/>
            <person name="Pascale M.R."/>
            <person name="Marino F."/>
            <person name="Derelitto C."/>
            <person name="Salaris S."/>
            <person name="Orsini M."/>
            <person name="Squarzoni S."/>
            <person name="Grottola A."/>
            <person name="Girolamini L."/>
        </authorList>
    </citation>
    <scope>NUCLEOTIDE SEQUENCE [LARGE SCALE GENOMIC DNA]</scope>
    <source>
        <strain evidence="2 3">8cVS16</strain>
    </source>
</reference>
<evidence type="ECO:0000313" key="2">
    <source>
        <dbReference type="EMBL" id="MCE3533302.1"/>
    </source>
</evidence>
<dbReference type="Proteomes" id="UP001320170">
    <property type="component" value="Unassembled WGS sequence"/>
</dbReference>
<protein>
    <recommendedName>
        <fullName evidence="4">Transmembrane protein</fullName>
    </recommendedName>
</protein>
<feature type="transmembrane region" description="Helical" evidence="1">
    <location>
        <begin position="168"/>
        <end position="191"/>
    </location>
</feature>
<evidence type="ECO:0008006" key="4">
    <source>
        <dbReference type="Google" id="ProtNLM"/>
    </source>
</evidence>
<sequence>MSSERVGQTLGSFLSTTTAQETDQKKTEQKQQKRKVILNQIIYPISALVALPTSILSGFAALESEHGNLKSLDSLNAIGHLLMNQSIGQLLYGLICLLATAIVLTGLNKKYLLGSTQTVLELIKSNLIYLKNKFSKKLDGNRVSLLENGLFIWCFITSLIFAELGKETMAFLGVPGELIGFYLNLIVYFATRYAGARRFFRTILEQKNTQSSFDAKSSSKDHMVRRISLVAGYMLAFVSAISIIINFIPECVKGLQMLLHSNLNADPKYQNMTALIVGFIATLPTVFFYSVSIKDLPKHLAKSGSLFHKTIKFHHYKHALLLLLLTVLAFAASYFAGIGFRLVGTSNIEQGYLSYLNPVIANWMPNMLFIACVLMFWSHLQHLINDRVTYQ</sequence>
<feature type="transmembrane region" description="Helical" evidence="1">
    <location>
        <begin position="90"/>
        <end position="107"/>
    </location>
</feature>
<feature type="transmembrane region" description="Helical" evidence="1">
    <location>
        <begin position="269"/>
        <end position="291"/>
    </location>
</feature>
<evidence type="ECO:0000256" key="1">
    <source>
        <dbReference type="SAM" id="Phobius"/>
    </source>
</evidence>
<dbReference type="EMBL" id="JAJTND010000005">
    <property type="protein sequence ID" value="MCE3533302.1"/>
    <property type="molecule type" value="Genomic_DNA"/>
</dbReference>